<feature type="transmembrane region" description="Helical" evidence="11">
    <location>
        <begin position="83"/>
        <end position="107"/>
    </location>
</feature>
<dbReference type="InterPro" id="IPR050351">
    <property type="entry name" value="BphY/WalK/GraS-like"/>
</dbReference>
<dbReference type="Pfam" id="PF00512">
    <property type="entry name" value="HisKA"/>
    <property type="match status" value="1"/>
</dbReference>
<evidence type="ECO:0000256" key="10">
    <source>
        <dbReference type="ARBA" id="ARBA00023136"/>
    </source>
</evidence>
<dbReference type="AlphaFoldDB" id="A0A550JHU7"/>
<dbReference type="Pfam" id="PF07694">
    <property type="entry name" value="5TM-5TMR_LYT"/>
    <property type="match status" value="1"/>
</dbReference>
<dbReference type="FunFam" id="1.10.287.130:FF:000070">
    <property type="entry name" value="Histidine kinase sensor protein"/>
    <property type="match status" value="1"/>
</dbReference>
<sequence length="475" mass="52555">MWKNPWAEQVTTMADSVFFGLVHNAVLLLALALIYDVMISRDAIRAGWPGRLGSGVLIGLLGVVLMLNPWHCLPGIFFDSRSVLLAISGLFFGVVPTLVAMAVTAAWRFIQGGAAGTGTAVIFASGLIGLAWGRFRCRPLWDLSPRELYLFGWVVHGVMLLLLLTLPGEVVWQVLGRVALPVLAINPLLTMLLGLLMVNRLKRQQIDSELLRSAEEIRRLNISLEERVRERTTELEAANRELESFAYSVSHDLRAPLRAIDGFTRILSEVQGARLTDEGRRLCALVRDNTRRMTAMIDDLLTLSRLGWATPRSTKVDMTALAGEAFREVTQMEPTQRIDFRLEDLPPALGDPRLLRHLWSNLLANAVKFSSRRGRANIVVAAERRGDAVVYRVEDDGAGFDMRYADKLFGVFQRLHGAEEFEGTGVGLAICRRIVERHGGRIWAEGRPGQGATFFFTLGSEVATNGSDSLPTAIA</sequence>
<keyword evidence="14" id="KW-1185">Reference proteome</keyword>
<dbReference type="InterPro" id="IPR036097">
    <property type="entry name" value="HisK_dim/P_sf"/>
</dbReference>
<dbReference type="InterPro" id="IPR011620">
    <property type="entry name" value="Sig_transdc_His_kinase_LytS_TM"/>
</dbReference>
<evidence type="ECO:0000256" key="11">
    <source>
        <dbReference type="SAM" id="Phobius"/>
    </source>
</evidence>
<dbReference type="OrthoDB" id="5389501at2"/>
<organism evidence="13 14">
    <name type="scientific">Trichloromonas acetexigens</name>
    <dbReference type="NCBI Taxonomy" id="38815"/>
    <lineage>
        <taxon>Bacteria</taxon>
        <taxon>Pseudomonadati</taxon>
        <taxon>Thermodesulfobacteriota</taxon>
        <taxon>Desulfuromonadia</taxon>
        <taxon>Desulfuromonadales</taxon>
        <taxon>Trichloromonadaceae</taxon>
        <taxon>Trichloromonas</taxon>
    </lineage>
</organism>
<proteinExistence type="predicted"/>
<keyword evidence="6" id="KW-0808">Transferase</keyword>
<evidence type="ECO:0000256" key="7">
    <source>
        <dbReference type="ARBA" id="ARBA00022692"/>
    </source>
</evidence>
<accession>A0A550JHU7</accession>
<feature type="transmembrane region" description="Helical" evidence="11">
    <location>
        <begin position="12"/>
        <end position="35"/>
    </location>
</feature>
<keyword evidence="8" id="KW-0418">Kinase</keyword>
<dbReference type="GO" id="GO:0071555">
    <property type="term" value="P:cell wall organization"/>
    <property type="evidence" value="ECO:0007669"/>
    <property type="project" value="InterPro"/>
</dbReference>
<dbReference type="GO" id="GO:0007234">
    <property type="term" value="P:osmosensory signaling via phosphorelay pathway"/>
    <property type="evidence" value="ECO:0007669"/>
    <property type="project" value="TreeGrafter"/>
</dbReference>
<evidence type="ECO:0000256" key="6">
    <source>
        <dbReference type="ARBA" id="ARBA00022679"/>
    </source>
</evidence>
<evidence type="ECO:0000256" key="4">
    <source>
        <dbReference type="ARBA" id="ARBA00022475"/>
    </source>
</evidence>
<dbReference type="CDD" id="cd00082">
    <property type="entry name" value="HisKA"/>
    <property type="match status" value="1"/>
</dbReference>
<evidence type="ECO:0000256" key="1">
    <source>
        <dbReference type="ARBA" id="ARBA00000085"/>
    </source>
</evidence>
<evidence type="ECO:0000256" key="5">
    <source>
        <dbReference type="ARBA" id="ARBA00022553"/>
    </source>
</evidence>
<dbReference type="PRINTS" id="PR00344">
    <property type="entry name" value="BCTRLSENSOR"/>
</dbReference>
<comment type="subcellular location">
    <subcellularLocation>
        <location evidence="2">Cell membrane</location>
        <topology evidence="2">Multi-pass membrane protein</topology>
    </subcellularLocation>
</comment>
<dbReference type="FunFam" id="3.30.565.10:FF:000006">
    <property type="entry name" value="Sensor histidine kinase WalK"/>
    <property type="match status" value="1"/>
</dbReference>
<dbReference type="SUPFAM" id="SSF55874">
    <property type="entry name" value="ATPase domain of HSP90 chaperone/DNA topoisomerase II/histidine kinase"/>
    <property type="match status" value="1"/>
</dbReference>
<gene>
    <name evidence="13" type="ORF">FL622_06285</name>
</gene>
<feature type="transmembrane region" description="Helical" evidence="11">
    <location>
        <begin position="178"/>
        <end position="198"/>
    </location>
</feature>
<evidence type="ECO:0000259" key="12">
    <source>
        <dbReference type="PROSITE" id="PS50109"/>
    </source>
</evidence>
<dbReference type="GO" id="GO:0000156">
    <property type="term" value="F:phosphorelay response regulator activity"/>
    <property type="evidence" value="ECO:0007669"/>
    <property type="project" value="TreeGrafter"/>
</dbReference>
<feature type="transmembrane region" description="Helical" evidence="11">
    <location>
        <begin position="147"/>
        <end position="166"/>
    </location>
</feature>
<dbReference type="InterPro" id="IPR003661">
    <property type="entry name" value="HisK_dim/P_dom"/>
</dbReference>
<keyword evidence="7 11" id="KW-0812">Transmembrane</keyword>
<dbReference type="PANTHER" id="PTHR42878">
    <property type="entry name" value="TWO-COMPONENT HISTIDINE KINASE"/>
    <property type="match status" value="1"/>
</dbReference>
<evidence type="ECO:0000256" key="2">
    <source>
        <dbReference type="ARBA" id="ARBA00004651"/>
    </source>
</evidence>
<dbReference type="PANTHER" id="PTHR42878:SF15">
    <property type="entry name" value="BACTERIOPHYTOCHROME"/>
    <property type="match status" value="1"/>
</dbReference>
<dbReference type="SMART" id="SM00388">
    <property type="entry name" value="HisKA"/>
    <property type="match status" value="1"/>
</dbReference>
<dbReference type="Pfam" id="PF02518">
    <property type="entry name" value="HATPase_c"/>
    <property type="match status" value="1"/>
</dbReference>
<evidence type="ECO:0000313" key="13">
    <source>
        <dbReference type="EMBL" id="TRO82779.1"/>
    </source>
</evidence>
<dbReference type="EMBL" id="VJVV01000003">
    <property type="protein sequence ID" value="TRO82779.1"/>
    <property type="molecule type" value="Genomic_DNA"/>
</dbReference>
<keyword evidence="9 11" id="KW-1133">Transmembrane helix</keyword>
<evidence type="ECO:0000256" key="3">
    <source>
        <dbReference type="ARBA" id="ARBA00012438"/>
    </source>
</evidence>
<feature type="transmembrane region" description="Helical" evidence="11">
    <location>
        <begin position="113"/>
        <end position="135"/>
    </location>
</feature>
<comment type="caution">
    <text evidence="13">The sequence shown here is derived from an EMBL/GenBank/DDBJ whole genome shotgun (WGS) entry which is preliminary data.</text>
</comment>
<keyword evidence="5" id="KW-0597">Phosphoprotein</keyword>
<dbReference type="SUPFAM" id="SSF47384">
    <property type="entry name" value="Homodimeric domain of signal transducing histidine kinase"/>
    <property type="match status" value="1"/>
</dbReference>
<dbReference type="Proteomes" id="UP000317155">
    <property type="component" value="Unassembled WGS sequence"/>
</dbReference>
<dbReference type="Gene3D" id="3.30.565.10">
    <property type="entry name" value="Histidine kinase-like ATPase, C-terminal domain"/>
    <property type="match status" value="1"/>
</dbReference>
<protein>
    <recommendedName>
        <fullName evidence="3">histidine kinase</fullName>
        <ecNumber evidence="3">2.7.13.3</ecNumber>
    </recommendedName>
</protein>
<evidence type="ECO:0000256" key="8">
    <source>
        <dbReference type="ARBA" id="ARBA00022777"/>
    </source>
</evidence>
<dbReference type="GO" id="GO:0005886">
    <property type="term" value="C:plasma membrane"/>
    <property type="evidence" value="ECO:0007669"/>
    <property type="project" value="UniProtKB-SubCell"/>
</dbReference>
<name>A0A550JHU7_9BACT</name>
<dbReference type="PROSITE" id="PS50109">
    <property type="entry name" value="HIS_KIN"/>
    <property type="match status" value="1"/>
</dbReference>
<evidence type="ECO:0000256" key="9">
    <source>
        <dbReference type="ARBA" id="ARBA00022989"/>
    </source>
</evidence>
<evidence type="ECO:0000313" key="14">
    <source>
        <dbReference type="Proteomes" id="UP000317155"/>
    </source>
</evidence>
<keyword evidence="4" id="KW-1003">Cell membrane</keyword>
<dbReference type="EC" id="2.7.13.3" evidence="3"/>
<reference evidence="13 14" key="1">
    <citation type="submission" date="2019-07" db="EMBL/GenBank/DDBJ databases">
        <title>Insights of Desulfuromonas acetexigens electromicrobiology.</title>
        <authorList>
            <person name="Katuri K."/>
            <person name="Sapireddy V."/>
            <person name="Shaw D.R."/>
            <person name="Saikaly P."/>
        </authorList>
    </citation>
    <scope>NUCLEOTIDE SEQUENCE [LARGE SCALE GENOMIC DNA]</scope>
    <source>
        <strain evidence="13 14">2873</strain>
    </source>
</reference>
<dbReference type="InterPro" id="IPR036890">
    <property type="entry name" value="HATPase_C_sf"/>
</dbReference>
<feature type="domain" description="Histidine kinase" evidence="12">
    <location>
        <begin position="248"/>
        <end position="462"/>
    </location>
</feature>
<dbReference type="InterPro" id="IPR003594">
    <property type="entry name" value="HATPase_dom"/>
</dbReference>
<dbReference type="SMART" id="SM00387">
    <property type="entry name" value="HATPase_c"/>
    <property type="match status" value="1"/>
</dbReference>
<dbReference type="InterPro" id="IPR004358">
    <property type="entry name" value="Sig_transdc_His_kin-like_C"/>
</dbReference>
<dbReference type="GO" id="GO:0000155">
    <property type="term" value="F:phosphorelay sensor kinase activity"/>
    <property type="evidence" value="ECO:0007669"/>
    <property type="project" value="InterPro"/>
</dbReference>
<dbReference type="InterPro" id="IPR005467">
    <property type="entry name" value="His_kinase_dom"/>
</dbReference>
<feature type="transmembrane region" description="Helical" evidence="11">
    <location>
        <begin position="55"/>
        <end position="76"/>
    </location>
</feature>
<keyword evidence="10 11" id="KW-0472">Membrane</keyword>
<comment type="catalytic activity">
    <reaction evidence="1">
        <text>ATP + protein L-histidine = ADP + protein N-phospho-L-histidine.</text>
        <dbReference type="EC" id="2.7.13.3"/>
    </reaction>
</comment>
<dbReference type="Gene3D" id="1.10.287.130">
    <property type="match status" value="1"/>
</dbReference>
<dbReference type="GO" id="GO:0030295">
    <property type="term" value="F:protein kinase activator activity"/>
    <property type="evidence" value="ECO:0007669"/>
    <property type="project" value="TreeGrafter"/>
</dbReference>